<sequence length="300" mass="34755">MNGGVLFQDKEQGITYKIKTYKITEKEMSLVLDIKVKEFKFLSHDRKGVYSGTDWDQFSDFSIEECEENNKLTTFNLQFKNYFFLRMEEDGVTEESAVNSIPLLFFDKDKQYVMDELSKLKAMSACNKKVPETTESEEPLDLEFYENFLNDTMFKIDLTDLKEVAETVCEEINELVNNKDGNLVFQNEKAKVTIKDCSISNKEFKLTSVLEEGSAKDTRRLRYYEIPWNKLEDFTITSASDNPVLRISLKFKDSLMLENTSESGGDIKTEKVGSIDFYALKTSEEKLKEDLIFLLNVYGN</sequence>
<name>A0A556N7D2_9FLAO</name>
<dbReference type="EMBL" id="VLPL01000001">
    <property type="protein sequence ID" value="TSJ47983.1"/>
    <property type="molecule type" value="Genomic_DNA"/>
</dbReference>
<evidence type="ECO:0000313" key="2">
    <source>
        <dbReference type="Proteomes" id="UP000316008"/>
    </source>
</evidence>
<comment type="caution">
    <text evidence="1">The sequence shown here is derived from an EMBL/GenBank/DDBJ whole genome shotgun (WGS) entry which is preliminary data.</text>
</comment>
<protein>
    <submittedName>
        <fullName evidence="1">Uncharacterized protein</fullName>
    </submittedName>
</protein>
<reference evidence="1 2" key="1">
    <citation type="submission" date="2019-07" db="EMBL/GenBank/DDBJ databases">
        <authorList>
            <person name="Huq M.A."/>
        </authorList>
    </citation>
    <scope>NUCLEOTIDE SEQUENCE [LARGE SCALE GENOMIC DNA]</scope>
    <source>
        <strain evidence="1 2">MAH-3</strain>
    </source>
</reference>
<dbReference type="Proteomes" id="UP000316008">
    <property type="component" value="Unassembled WGS sequence"/>
</dbReference>
<keyword evidence="2" id="KW-1185">Reference proteome</keyword>
<dbReference type="AlphaFoldDB" id="A0A556N7D2"/>
<proteinExistence type="predicted"/>
<evidence type="ECO:0000313" key="1">
    <source>
        <dbReference type="EMBL" id="TSJ47983.1"/>
    </source>
</evidence>
<gene>
    <name evidence="1" type="ORF">FO442_02295</name>
</gene>
<organism evidence="1 2">
    <name type="scientific">Fluviicola chungangensis</name>
    <dbReference type="NCBI Taxonomy" id="2597671"/>
    <lineage>
        <taxon>Bacteria</taxon>
        <taxon>Pseudomonadati</taxon>
        <taxon>Bacteroidota</taxon>
        <taxon>Flavobacteriia</taxon>
        <taxon>Flavobacteriales</taxon>
        <taxon>Crocinitomicaceae</taxon>
        <taxon>Fluviicola</taxon>
    </lineage>
</organism>
<dbReference type="RefSeq" id="WP_144331518.1">
    <property type="nucleotide sequence ID" value="NZ_VLPL01000001.1"/>
</dbReference>
<accession>A0A556N7D2</accession>